<sequence>MLIFPVEDLFYISDFQILIKTECQAEKNEDFRHLLFAFNQSSISYKTMLCMDGVGRSLKKNTINKLRSEHDNIGKSSSVE</sequence>
<keyword evidence="2" id="KW-1185">Reference proteome</keyword>
<evidence type="ECO:0000313" key="1">
    <source>
        <dbReference type="EMBL" id="KAK6765501.1"/>
    </source>
</evidence>
<dbReference type="Proteomes" id="UP001303046">
    <property type="component" value="Unassembled WGS sequence"/>
</dbReference>
<evidence type="ECO:0000313" key="2">
    <source>
        <dbReference type="Proteomes" id="UP001303046"/>
    </source>
</evidence>
<reference evidence="1 2" key="1">
    <citation type="submission" date="2023-08" db="EMBL/GenBank/DDBJ databases">
        <title>A Necator americanus chromosomal reference genome.</title>
        <authorList>
            <person name="Ilik V."/>
            <person name="Petrzelkova K.J."/>
            <person name="Pardy F."/>
            <person name="Fuh T."/>
            <person name="Niatou-Singa F.S."/>
            <person name="Gouil Q."/>
            <person name="Baker L."/>
            <person name="Ritchie M.E."/>
            <person name="Jex A.R."/>
            <person name="Gazzola D."/>
            <person name="Li H."/>
            <person name="Toshio Fujiwara R."/>
            <person name="Zhan B."/>
            <person name="Aroian R.V."/>
            <person name="Pafco B."/>
            <person name="Schwarz E.M."/>
        </authorList>
    </citation>
    <scope>NUCLEOTIDE SEQUENCE [LARGE SCALE GENOMIC DNA]</scope>
    <source>
        <strain evidence="1 2">Aroian</strain>
        <tissue evidence="1">Whole animal</tissue>
    </source>
</reference>
<gene>
    <name evidence="1" type="primary">Necator_chrX.g25589</name>
    <name evidence="1" type="ORF">RB195_025423</name>
</gene>
<comment type="caution">
    <text evidence="1">The sequence shown here is derived from an EMBL/GenBank/DDBJ whole genome shotgun (WGS) entry which is preliminary data.</text>
</comment>
<organism evidence="1 2">
    <name type="scientific">Necator americanus</name>
    <name type="common">Human hookworm</name>
    <dbReference type="NCBI Taxonomy" id="51031"/>
    <lineage>
        <taxon>Eukaryota</taxon>
        <taxon>Metazoa</taxon>
        <taxon>Ecdysozoa</taxon>
        <taxon>Nematoda</taxon>
        <taxon>Chromadorea</taxon>
        <taxon>Rhabditida</taxon>
        <taxon>Rhabditina</taxon>
        <taxon>Rhabditomorpha</taxon>
        <taxon>Strongyloidea</taxon>
        <taxon>Ancylostomatidae</taxon>
        <taxon>Bunostominae</taxon>
        <taxon>Necator</taxon>
    </lineage>
</organism>
<dbReference type="EMBL" id="JAVFWL010000006">
    <property type="protein sequence ID" value="KAK6765501.1"/>
    <property type="molecule type" value="Genomic_DNA"/>
</dbReference>
<accession>A0ABR1ES75</accession>
<protein>
    <submittedName>
        <fullName evidence="1">Uncharacterized protein</fullName>
    </submittedName>
</protein>
<name>A0ABR1ES75_NECAM</name>
<proteinExistence type="predicted"/>